<proteinExistence type="predicted"/>
<evidence type="ECO:0000313" key="2">
    <source>
        <dbReference type="EMBL" id="CAD2168053.1"/>
    </source>
</evidence>
<keyword evidence="1" id="KW-0812">Transmembrane</keyword>
<gene>
    <name evidence="2" type="ORF">MENT_LOCUS19388</name>
</gene>
<comment type="caution">
    <text evidence="2">The sequence shown here is derived from an EMBL/GenBank/DDBJ whole genome shotgun (WGS) entry which is preliminary data.</text>
</comment>
<feature type="transmembrane region" description="Helical" evidence="1">
    <location>
        <begin position="64"/>
        <end position="88"/>
    </location>
</feature>
<dbReference type="EMBL" id="CAJEWN010000135">
    <property type="protein sequence ID" value="CAD2168053.1"/>
    <property type="molecule type" value="Genomic_DNA"/>
</dbReference>
<dbReference type="Proteomes" id="UP000580250">
    <property type="component" value="Unassembled WGS sequence"/>
</dbReference>
<name>A0A6V7UZC6_MELEN</name>
<dbReference type="AlphaFoldDB" id="A0A6V7UZC6"/>
<reference evidence="2 3" key="1">
    <citation type="submission" date="2020-08" db="EMBL/GenBank/DDBJ databases">
        <authorList>
            <person name="Koutsovoulos G."/>
            <person name="Danchin GJ E."/>
        </authorList>
    </citation>
    <scope>NUCLEOTIDE SEQUENCE [LARGE SCALE GENOMIC DNA]</scope>
</reference>
<evidence type="ECO:0000313" key="3">
    <source>
        <dbReference type="Proteomes" id="UP000580250"/>
    </source>
</evidence>
<organism evidence="2 3">
    <name type="scientific">Meloidogyne enterolobii</name>
    <name type="common">Root-knot nematode worm</name>
    <name type="synonym">Meloidogyne mayaguensis</name>
    <dbReference type="NCBI Taxonomy" id="390850"/>
    <lineage>
        <taxon>Eukaryota</taxon>
        <taxon>Metazoa</taxon>
        <taxon>Ecdysozoa</taxon>
        <taxon>Nematoda</taxon>
        <taxon>Chromadorea</taxon>
        <taxon>Rhabditida</taxon>
        <taxon>Tylenchina</taxon>
        <taxon>Tylenchomorpha</taxon>
        <taxon>Tylenchoidea</taxon>
        <taxon>Meloidogynidae</taxon>
        <taxon>Meloidogyninae</taxon>
        <taxon>Meloidogyne</taxon>
    </lineage>
</organism>
<sequence length="145" mass="16677">MSNISLISVKFPTNLSWVKMDNCICPLPKNSCYRPSSYSKPIQCVHENILDVGEFLQNPKFDNISQIILIFLWLILTIQLFTCIIQCFNKLSVKKCTRGYDRNSNEGVILTDVKPGETRNRPLITTELLNWLPSKQNEGNIKLEK</sequence>
<protein>
    <submittedName>
        <fullName evidence="2">Uncharacterized protein</fullName>
    </submittedName>
</protein>
<accession>A0A6V7UZC6</accession>
<keyword evidence="1" id="KW-0472">Membrane</keyword>
<evidence type="ECO:0000256" key="1">
    <source>
        <dbReference type="SAM" id="Phobius"/>
    </source>
</evidence>
<keyword evidence="1" id="KW-1133">Transmembrane helix</keyword>